<dbReference type="EMBL" id="RKHY01000001">
    <property type="protein sequence ID" value="ROS43017.1"/>
    <property type="molecule type" value="Genomic_DNA"/>
</dbReference>
<dbReference type="Gene3D" id="3.40.190.10">
    <property type="entry name" value="Periplasmic binding protein-like II"/>
    <property type="match status" value="2"/>
</dbReference>
<evidence type="ECO:0000256" key="5">
    <source>
        <dbReference type="SAM" id="MobiDB-lite"/>
    </source>
</evidence>
<accession>A0A3N2H2A5</accession>
<feature type="compositionally biased region" description="Basic and acidic residues" evidence="5">
    <location>
        <begin position="322"/>
        <end position="333"/>
    </location>
</feature>
<evidence type="ECO:0000313" key="8">
    <source>
        <dbReference type="Proteomes" id="UP000274843"/>
    </source>
</evidence>
<dbReference type="Pfam" id="PF00126">
    <property type="entry name" value="HTH_1"/>
    <property type="match status" value="1"/>
</dbReference>
<dbReference type="PRINTS" id="PR00039">
    <property type="entry name" value="HTHLYSR"/>
</dbReference>
<dbReference type="GO" id="GO:0003677">
    <property type="term" value="F:DNA binding"/>
    <property type="evidence" value="ECO:0007669"/>
    <property type="project" value="UniProtKB-KW"/>
</dbReference>
<dbReference type="PANTHER" id="PTHR30346:SF0">
    <property type="entry name" value="HCA OPERON TRANSCRIPTIONAL ACTIVATOR HCAR"/>
    <property type="match status" value="1"/>
</dbReference>
<dbReference type="InterPro" id="IPR005119">
    <property type="entry name" value="LysR_subst-bd"/>
</dbReference>
<dbReference type="GO" id="GO:0003700">
    <property type="term" value="F:DNA-binding transcription factor activity"/>
    <property type="evidence" value="ECO:0007669"/>
    <property type="project" value="InterPro"/>
</dbReference>
<dbReference type="SUPFAM" id="SSF53850">
    <property type="entry name" value="Periplasmic binding protein-like II"/>
    <property type="match status" value="1"/>
</dbReference>
<evidence type="ECO:0000313" key="7">
    <source>
        <dbReference type="EMBL" id="ROS43017.1"/>
    </source>
</evidence>
<dbReference type="CDD" id="cd08414">
    <property type="entry name" value="PBP2_LTTR_aromatics_like"/>
    <property type="match status" value="1"/>
</dbReference>
<evidence type="ECO:0000256" key="2">
    <source>
        <dbReference type="ARBA" id="ARBA00023015"/>
    </source>
</evidence>
<feature type="region of interest" description="Disordered" evidence="5">
    <location>
        <begin position="305"/>
        <end position="344"/>
    </location>
</feature>
<name>A0A3N2H2A5_9PSEU</name>
<feature type="domain" description="HTH lysR-type" evidence="6">
    <location>
        <begin position="13"/>
        <end position="68"/>
    </location>
</feature>
<comment type="similarity">
    <text evidence="1">Belongs to the LysR transcriptional regulatory family.</text>
</comment>
<evidence type="ECO:0000256" key="1">
    <source>
        <dbReference type="ARBA" id="ARBA00009437"/>
    </source>
</evidence>
<dbReference type="Gene3D" id="1.10.10.10">
    <property type="entry name" value="Winged helix-like DNA-binding domain superfamily/Winged helix DNA-binding domain"/>
    <property type="match status" value="1"/>
</dbReference>
<evidence type="ECO:0000256" key="3">
    <source>
        <dbReference type="ARBA" id="ARBA00023125"/>
    </source>
</evidence>
<keyword evidence="8" id="KW-1185">Reference proteome</keyword>
<protein>
    <submittedName>
        <fullName evidence="7">DNA-binding transcriptional LysR family regulator</fullName>
    </submittedName>
</protein>
<reference evidence="7 8" key="1">
    <citation type="submission" date="2018-11" db="EMBL/GenBank/DDBJ databases">
        <title>Sequencing the genomes of 1000 actinobacteria strains.</title>
        <authorList>
            <person name="Klenk H.-P."/>
        </authorList>
    </citation>
    <scope>NUCLEOTIDE SEQUENCE [LARGE SCALE GENOMIC DNA]</scope>
    <source>
        <strain evidence="7 8">DSM 44348</strain>
    </source>
</reference>
<evidence type="ECO:0000259" key="6">
    <source>
        <dbReference type="PROSITE" id="PS50931"/>
    </source>
</evidence>
<dbReference type="PANTHER" id="PTHR30346">
    <property type="entry name" value="TRANSCRIPTIONAL DUAL REGULATOR HCAR-RELATED"/>
    <property type="match status" value="1"/>
</dbReference>
<proteinExistence type="inferred from homology"/>
<dbReference type="InterPro" id="IPR000847">
    <property type="entry name" value="LysR_HTH_N"/>
</dbReference>
<dbReference type="InterPro" id="IPR036388">
    <property type="entry name" value="WH-like_DNA-bd_sf"/>
</dbReference>
<organism evidence="7 8">
    <name type="scientific">Amycolatopsis thermoflava</name>
    <dbReference type="NCBI Taxonomy" id="84480"/>
    <lineage>
        <taxon>Bacteria</taxon>
        <taxon>Bacillati</taxon>
        <taxon>Actinomycetota</taxon>
        <taxon>Actinomycetes</taxon>
        <taxon>Pseudonocardiales</taxon>
        <taxon>Pseudonocardiaceae</taxon>
        <taxon>Amycolatopsis</taxon>
        <taxon>Amycolatopsis methanolica group</taxon>
    </lineage>
</organism>
<sequence>MAYLAWRAYRQGVDLRRLASFLAVAEEGHFGRAAARLFLSPPAVTAHVQQLERELGVPLFERAPVRLTPAGHRFLGHARGLVDAANAAITDMADLAEHSDDTLRVGVMGHGSAELTPAVISAFRHLRPQVRLTLEALTFTEHTSALLEHRVDVAFVRPAVTDERVTVDVLTTEARIVVIPAHSELAAAGELRLADVLDLPFVALPPHTPRPFTDYLYFTEARGGEAPRPGPDHAVTPQEVLMSVAAGRGAGSALSSFARFYRWPGTVCVPVVDAPWDHSVLATRTGDRDPHVQLFRGLARSLAPRFASGAGPGGAHPLGGQQDDRDQRDHHADAGTAPGGAVGD</sequence>
<evidence type="ECO:0000256" key="4">
    <source>
        <dbReference type="ARBA" id="ARBA00023163"/>
    </source>
</evidence>
<keyword evidence="3 7" id="KW-0238">DNA-binding</keyword>
<dbReference type="FunFam" id="1.10.10.10:FF:000001">
    <property type="entry name" value="LysR family transcriptional regulator"/>
    <property type="match status" value="1"/>
</dbReference>
<dbReference type="Pfam" id="PF03466">
    <property type="entry name" value="LysR_substrate"/>
    <property type="match status" value="1"/>
</dbReference>
<dbReference type="Proteomes" id="UP000274843">
    <property type="component" value="Unassembled WGS sequence"/>
</dbReference>
<dbReference type="SUPFAM" id="SSF46785">
    <property type="entry name" value="Winged helix' DNA-binding domain"/>
    <property type="match status" value="1"/>
</dbReference>
<dbReference type="GO" id="GO:0032993">
    <property type="term" value="C:protein-DNA complex"/>
    <property type="evidence" value="ECO:0007669"/>
    <property type="project" value="TreeGrafter"/>
</dbReference>
<dbReference type="InterPro" id="IPR036390">
    <property type="entry name" value="WH_DNA-bd_sf"/>
</dbReference>
<dbReference type="AlphaFoldDB" id="A0A3N2H2A5"/>
<comment type="caution">
    <text evidence="7">The sequence shown here is derived from an EMBL/GenBank/DDBJ whole genome shotgun (WGS) entry which is preliminary data.</text>
</comment>
<dbReference type="PROSITE" id="PS50931">
    <property type="entry name" value="HTH_LYSR"/>
    <property type="match status" value="1"/>
</dbReference>
<gene>
    <name evidence="7" type="ORF">EDD35_5418</name>
</gene>
<keyword evidence="4" id="KW-0804">Transcription</keyword>
<keyword evidence="2" id="KW-0805">Transcription regulation</keyword>